<dbReference type="RefSeq" id="WP_009899559.1">
    <property type="nucleotide sequence ID" value="NZ_FUQT01000003.1"/>
</dbReference>
<proteinExistence type="predicted"/>
<feature type="compositionally biased region" description="Basic and acidic residues" evidence="1">
    <location>
        <begin position="60"/>
        <end position="69"/>
    </location>
</feature>
<reference evidence="3" key="2">
    <citation type="submission" date="2021-06" db="EMBL/GenBank/DDBJ databases">
        <authorList>
            <consortium name="NCBI Pathogen Detection Project"/>
        </authorList>
    </citation>
    <scope>NUCLEOTIDE SEQUENCE</scope>
    <source>
        <strain evidence="3">HN1000</strain>
    </source>
</reference>
<protein>
    <submittedName>
        <fullName evidence="3">Uncharacterized protein</fullName>
    </submittedName>
</protein>
<keyword evidence="2" id="KW-0472">Membrane</keyword>
<sequence>MDNLDWSKIGAIGTIVIGIVTVVLTFIGVRQNKINRNKKSNKQIIKGKDILNNEITQSSESKKNEDNKQIIKGKKISKNKIKQDNK</sequence>
<comment type="caution">
    <text evidence="3">The sequence shown here is derived from an EMBL/GenBank/DDBJ whole genome shotgun (WGS) entry which is preliminary data.</text>
</comment>
<feature type="region of interest" description="Disordered" evidence="1">
    <location>
        <begin position="56"/>
        <end position="86"/>
    </location>
</feature>
<dbReference type="Proteomes" id="UP000878956">
    <property type="component" value="Unassembled WGS sequence"/>
</dbReference>
<name>A0AAN6A7K8_CLODI</name>
<keyword evidence="2" id="KW-1133">Transmembrane helix</keyword>
<organism evidence="3 4">
    <name type="scientific">Clostridioides difficile</name>
    <name type="common">Peptoclostridium difficile</name>
    <dbReference type="NCBI Taxonomy" id="1496"/>
    <lineage>
        <taxon>Bacteria</taxon>
        <taxon>Bacillati</taxon>
        <taxon>Bacillota</taxon>
        <taxon>Clostridia</taxon>
        <taxon>Peptostreptococcales</taxon>
        <taxon>Peptostreptococcaceae</taxon>
        <taxon>Clostridioides</taxon>
    </lineage>
</organism>
<keyword evidence="2" id="KW-0812">Transmembrane</keyword>
<evidence type="ECO:0000256" key="2">
    <source>
        <dbReference type="SAM" id="Phobius"/>
    </source>
</evidence>
<accession>A0AAN6A7K8</accession>
<gene>
    <name evidence="3" type="ORF">KRM00_004087</name>
</gene>
<dbReference type="EMBL" id="DAEPXK010000094">
    <property type="protein sequence ID" value="HBH1544534.1"/>
    <property type="molecule type" value="Genomic_DNA"/>
</dbReference>
<feature type="transmembrane region" description="Helical" evidence="2">
    <location>
        <begin position="6"/>
        <end position="29"/>
    </location>
</feature>
<evidence type="ECO:0000313" key="3">
    <source>
        <dbReference type="EMBL" id="HBH1544534.1"/>
    </source>
</evidence>
<evidence type="ECO:0000313" key="4">
    <source>
        <dbReference type="Proteomes" id="UP000878956"/>
    </source>
</evidence>
<reference evidence="3" key="1">
    <citation type="journal article" date="2018" name="Genome Biol.">
        <title>SKESA: strategic k-mer extension for scrupulous assemblies.</title>
        <authorList>
            <person name="Souvorov A."/>
            <person name="Agarwala R."/>
            <person name="Lipman D.J."/>
        </authorList>
    </citation>
    <scope>NUCLEOTIDE SEQUENCE</scope>
    <source>
        <strain evidence="3">HN1000</strain>
    </source>
</reference>
<feature type="compositionally biased region" description="Basic residues" evidence="1">
    <location>
        <begin position="71"/>
        <end position="80"/>
    </location>
</feature>
<evidence type="ECO:0000256" key="1">
    <source>
        <dbReference type="SAM" id="MobiDB-lite"/>
    </source>
</evidence>
<dbReference type="AlphaFoldDB" id="A0AAN6A7K8"/>